<proteinExistence type="inferred from homology"/>
<comment type="caution">
    <text evidence="2">The sequence shown here is derived from an EMBL/GenBank/DDBJ whole genome shotgun (WGS) entry which is preliminary data.</text>
</comment>
<dbReference type="InterPro" id="IPR029045">
    <property type="entry name" value="ClpP/crotonase-like_dom_sf"/>
</dbReference>
<sequence length="258" mass="28024">MQMDLQHLQLALSERGVATVTIANGTALNILDSATTAEMAQLLRRLARDDSVRALVLRGSGERAFVAGANINELVQLAPDTARRFITGLHDLCEAVRDFPQPTVARLAGWTMGGGLELAAACDLRVGARDAQFSMPEVRVGIPSVIHARLLARLIGEGNARWLLLTGAAIDADKALRWGLLNEVADAGELDAAVQQLLDDLLACAPRALRAQKALLRAWEDPSIERGLHESITAFADSYTTDEPREAMEQHFFNRKRG</sequence>
<dbReference type="Gene3D" id="3.90.226.10">
    <property type="entry name" value="2-enoyl-CoA Hydratase, Chain A, domain 1"/>
    <property type="match status" value="1"/>
</dbReference>
<gene>
    <name evidence="2" type="ORF">GCM10022279_10660</name>
</gene>
<reference evidence="3" key="1">
    <citation type="journal article" date="2019" name="Int. J. Syst. Evol. Microbiol.">
        <title>The Global Catalogue of Microorganisms (GCM) 10K type strain sequencing project: providing services to taxonomists for standard genome sequencing and annotation.</title>
        <authorList>
            <consortium name="The Broad Institute Genomics Platform"/>
            <consortium name="The Broad Institute Genome Sequencing Center for Infectious Disease"/>
            <person name="Wu L."/>
            <person name="Ma J."/>
        </authorList>
    </citation>
    <scope>NUCLEOTIDE SEQUENCE [LARGE SCALE GENOMIC DNA]</scope>
    <source>
        <strain evidence="3">JCM 17561</strain>
    </source>
</reference>
<comment type="similarity">
    <text evidence="1">Belongs to the enoyl-CoA hydratase/isomerase family.</text>
</comment>
<dbReference type="CDD" id="cd06558">
    <property type="entry name" value="crotonase-like"/>
    <property type="match status" value="1"/>
</dbReference>
<name>A0ABP7QYI7_9BURK</name>
<dbReference type="PANTHER" id="PTHR42964">
    <property type="entry name" value="ENOYL-COA HYDRATASE"/>
    <property type="match status" value="1"/>
</dbReference>
<dbReference type="InterPro" id="IPR001753">
    <property type="entry name" value="Enoyl-CoA_hydra/iso"/>
</dbReference>
<evidence type="ECO:0000313" key="2">
    <source>
        <dbReference type="EMBL" id="GAA3989409.1"/>
    </source>
</evidence>
<keyword evidence="3" id="KW-1185">Reference proteome</keyword>
<dbReference type="InterPro" id="IPR051683">
    <property type="entry name" value="Enoyl-CoA_Hydratase/Isomerase"/>
</dbReference>
<dbReference type="Pfam" id="PF00378">
    <property type="entry name" value="ECH_1"/>
    <property type="match status" value="1"/>
</dbReference>
<protein>
    <submittedName>
        <fullName evidence="2">Enoyl-CoA hydratase</fullName>
    </submittedName>
</protein>
<dbReference type="PANTHER" id="PTHR42964:SF1">
    <property type="entry name" value="POLYKETIDE BIOSYNTHESIS ENOYL-COA HYDRATASE PKSH-RELATED"/>
    <property type="match status" value="1"/>
</dbReference>
<dbReference type="SUPFAM" id="SSF52096">
    <property type="entry name" value="ClpP/crotonase"/>
    <property type="match status" value="1"/>
</dbReference>
<accession>A0ABP7QYI7</accession>
<evidence type="ECO:0000313" key="3">
    <source>
        <dbReference type="Proteomes" id="UP001501627"/>
    </source>
</evidence>
<dbReference type="Proteomes" id="UP001501627">
    <property type="component" value="Unassembled WGS sequence"/>
</dbReference>
<organism evidence="2 3">
    <name type="scientific">Comamonas faecalis</name>
    <dbReference type="NCBI Taxonomy" id="1387849"/>
    <lineage>
        <taxon>Bacteria</taxon>
        <taxon>Pseudomonadati</taxon>
        <taxon>Pseudomonadota</taxon>
        <taxon>Betaproteobacteria</taxon>
        <taxon>Burkholderiales</taxon>
        <taxon>Comamonadaceae</taxon>
        <taxon>Comamonas</taxon>
    </lineage>
</organism>
<dbReference type="EMBL" id="BAABBP010000007">
    <property type="protein sequence ID" value="GAA3989409.1"/>
    <property type="molecule type" value="Genomic_DNA"/>
</dbReference>
<evidence type="ECO:0000256" key="1">
    <source>
        <dbReference type="ARBA" id="ARBA00005254"/>
    </source>
</evidence>
<dbReference type="NCBIfam" id="NF004795">
    <property type="entry name" value="PRK06143.1"/>
    <property type="match status" value="1"/>
</dbReference>